<gene>
    <name evidence="1" type="ORF">CLV25_11610</name>
</gene>
<dbReference type="EMBL" id="SLWB01000016">
    <property type="protein sequence ID" value="TCN63032.1"/>
    <property type="molecule type" value="Genomic_DNA"/>
</dbReference>
<evidence type="ECO:0000313" key="2">
    <source>
        <dbReference type="Proteomes" id="UP000294830"/>
    </source>
</evidence>
<dbReference type="Proteomes" id="UP000294830">
    <property type="component" value="Unassembled WGS sequence"/>
</dbReference>
<reference evidence="1 2" key="1">
    <citation type="submission" date="2019-03" db="EMBL/GenBank/DDBJ databases">
        <title>Genomic Encyclopedia of Archaeal and Bacterial Type Strains, Phase II (KMG-II): from individual species to whole genera.</title>
        <authorList>
            <person name="Goeker M."/>
        </authorList>
    </citation>
    <scope>NUCLEOTIDE SEQUENCE [LARGE SCALE GENOMIC DNA]</scope>
    <source>
        <strain evidence="1 2">RL-C</strain>
    </source>
</reference>
<comment type="caution">
    <text evidence="1">The sequence shown here is derived from an EMBL/GenBank/DDBJ whole genome shotgun (WGS) entry which is preliminary data.</text>
</comment>
<dbReference type="AlphaFoldDB" id="A0A4R2E8U6"/>
<organism evidence="1 2">
    <name type="scientific">Acetobacteroides hydrogenigenes</name>
    <dbReference type="NCBI Taxonomy" id="979970"/>
    <lineage>
        <taxon>Bacteria</taxon>
        <taxon>Pseudomonadati</taxon>
        <taxon>Bacteroidota</taxon>
        <taxon>Bacteroidia</taxon>
        <taxon>Bacteroidales</taxon>
        <taxon>Rikenellaceae</taxon>
        <taxon>Acetobacteroides</taxon>
    </lineage>
</organism>
<sequence length="135" mass="15255">MFCANHSRSTNHHQTLHTGKNVLFTRPNYFPLAAECHLLDQTSFRQQRKGIYSTKWASASSGTPFARPNGLPPTAECHLLGQTGFRQQRKSICSTKCHLRYGNHPIFSLQRLFASATFAARSTIFKNACCENSFF</sequence>
<accession>A0A4R2E8U6</accession>
<name>A0A4R2E8U6_9BACT</name>
<proteinExistence type="predicted"/>
<protein>
    <submittedName>
        <fullName evidence="1">Uncharacterized protein</fullName>
    </submittedName>
</protein>
<evidence type="ECO:0000313" key="1">
    <source>
        <dbReference type="EMBL" id="TCN63032.1"/>
    </source>
</evidence>
<keyword evidence="2" id="KW-1185">Reference proteome</keyword>